<dbReference type="NCBIfam" id="TIGR03837">
    <property type="entry name" value="efp_Arg_rhamno"/>
    <property type="match status" value="1"/>
</dbReference>
<evidence type="ECO:0000256" key="1">
    <source>
        <dbReference type="ARBA" id="ARBA00022676"/>
    </source>
</evidence>
<keyword evidence="1" id="KW-0328">Glycosyltransferase</keyword>
<dbReference type="GO" id="GO:0106361">
    <property type="term" value="F:protein-arginine rhamnosyltransferase activity"/>
    <property type="evidence" value="ECO:0007669"/>
    <property type="project" value="InterPro"/>
</dbReference>
<keyword evidence="2 8" id="KW-0808">Transferase</keyword>
<dbReference type="GO" id="GO:0003746">
    <property type="term" value="F:translation elongation factor activity"/>
    <property type="evidence" value="ECO:0007669"/>
    <property type="project" value="UniProtKB-KW"/>
</dbReference>
<evidence type="ECO:0000256" key="4">
    <source>
        <dbReference type="ARBA" id="ARBA00024346"/>
    </source>
</evidence>
<evidence type="ECO:0000256" key="7">
    <source>
        <dbReference type="ARBA" id="ARBA00048472"/>
    </source>
</evidence>
<keyword evidence="8" id="KW-0648">Protein biosynthesis</keyword>
<evidence type="ECO:0000256" key="5">
    <source>
        <dbReference type="ARBA" id="ARBA00024416"/>
    </source>
</evidence>
<keyword evidence="8" id="KW-0251">Elongation factor</keyword>
<evidence type="ECO:0000313" key="8">
    <source>
        <dbReference type="EMBL" id="TEU27361.1"/>
    </source>
</evidence>
<evidence type="ECO:0000256" key="6">
    <source>
        <dbReference type="ARBA" id="ARBA00030025"/>
    </source>
</evidence>
<dbReference type="EMBL" id="SNTY01000021">
    <property type="protein sequence ID" value="TEU27361.1"/>
    <property type="molecule type" value="Genomic_DNA"/>
</dbReference>
<gene>
    <name evidence="8" type="primary">earP</name>
    <name evidence="8" type="ORF">E2B99_06660</name>
</gene>
<evidence type="ECO:0000313" key="9">
    <source>
        <dbReference type="Proteomes" id="UP000297834"/>
    </source>
</evidence>
<dbReference type="Proteomes" id="UP000297834">
    <property type="component" value="Unassembled WGS sequence"/>
</dbReference>
<evidence type="ECO:0000256" key="2">
    <source>
        <dbReference type="ARBA" id="ARBA00022679"/>
    </source>
</evidence>
<comment type="similarity">
    <text evidence="4">Belongs to the glycosyltransferase 104 family.</text>
</comment>
<dbReference type="Pfam" id="PF10093">
    <property type="entry name" value="EarP"/>
    <property type="match status" value="1"/>
</dbReference>
<dbReference type="OrthoDB" id="209085at2"/>
<protein>
    <recommendedName>
        <fullName evidence="5">Protein-arginine rhamnosyltransferase</fullName>
    </recommendedName>
    <alternativeName>
        <fullName evidence="6">EF-P arginine rhamnosyltransferase</fullName>
    </alternativeName>
</protein>
<comment type="catalytic activity">
    <reaction evidence="7">
        <text>dTDP-beta-L-rhamnose + L-arginyl-[protein] = N(omega)-(alpha-L-rhamnosyl)-L-arginyl-[protein] + dTDP + H(+)</text>
        <dbReference type="Rhea" id="RHEA:66692"/>
        <dbReference type="Rhea" id="RHEA-COMP:10532"/>
        <dbReference type="Rhea" id="RHEA-COMP:17096"/>
        <dbReference type="ChEBI" id="CHEBI:15378"/>
        <dbReference type="ChEBI" id="CHEBI:29965"/>
        <dbReference type="ChEBI" id="CHEBI:57510"/>
        <dbReference type="ChEBI" id="CHEBI:58369"/>
        <dbReference type="ChEBI" id="CHEBI:167445"/>
    </reaction>
    <physiologicalReaction direction="left-to-right" evidence="7">
        <dbReference type="Rhea" id="RHEA:66693"/>
    </physiologicalReaction>
</comment>
<dbReference type="RefSeq" id="WP_134244160.1">
    <property type="nucleotide sequence ID" value="NZ_SNTY01000021.1"/>
</dbReference>
<organism evidence="8 9">
    <name type="scientific">Alkanindiges illinoisensis</name>
    <dbReference type="NCBI Taxonomy" id="197183"/>
    <lineage>
        <taxon>Bacteria</taxon>
        <taxon>Pseudomonadati</taxon>
        <taxon>Pseudomonadota</taxon>
        <taxon>Gammaproteobacteria</taxon>
        <taxon>Moraxellales</taxon>
        <taxon>Moraxellaceae</taxon>
        <taxon>Alkanindiges</taxon>
    </lineage>
</organism>
<dbReference type="STRING" id="1120977.GCA_000619845_00847"/>
<dbReference type="AlphaFoldDB" id="A0A4Y7XCL1"/>
<comment type="function">
    <text evidence="3">Protein-arginine rhamnosyltransferase that catalyzes the transfer of a single rhamnose to elongation factor P (EF-P) on 'Lys-32', a modification required for EF-P-dependent rescue of polyproline stalled ribosomes.</text>
</comment>
<comment type="caution">
    <text evidence="8">The sequence shown here is derived from an EMBL/GenBank/DDBJ whole genome shotgun (WGS) entry which is preliminary data.</text>
</comment>
<dbReference type="PIRSF" id="PIRSF015557">
    <property type="entry name" value="UCP015557"/>
    <property type="match status" value="1"/>
</dbReference>
<accession>A0A4Y7XCL1</accession>
<keyword evidence="9" id="KW-1185">Reference proteome</keyword>
<evidence type="ECO:0000256" key="3">
    <source>
        <dbReference type="ARBA" id="ARBA00024303"/>
    </source>
</evidence>
<proteinExistence type="inferred from homology"/>
<sequence length="391" mass="45178">MHCAIFCNIIDNFGDIGVCWRLARQLAVEYQLNVSLFVNDLSSFAILAPQLQPELAIQPLDQITVHHWHPDVYFDQPYDLIIEGFGCRLEDQLIDQMQQQAITGQPPLWINLEYMSAEPWVMDCHGMVSIHPATGLKQTFWFPSTTKQSGGLIREQCLLGERDQFQQDSQQQAEFWHGLDLSNAMQFSRKISLFSYENNAIADLLTALAEDSIATLLLVPKSRSIPDIELWLQSHLQLHKTLQIGDQISYQNLTIAVLPFLSHLQYDQLLWACDLNFIRGEDSCVRAQWAGKPFIWHIYPQEENAHLIKLQAWMDQVKQQVKNEYLADYAAWQTAMQAWNGNTPSNPKLWQQLLTDLAEWSNLLSDWSGFLTAQPDLARRLMQWVEQHQLE</sequence>
<reference evidence="8 9" key="1">
    <citation type="submission" date="2019-03" db="EMBL/GenBank/DDBJ databases">
        <title>Alkanindiges illinoisensis: a potential pathogenic isolated from ascites of a gastric cancer patient with abdominal metastasis.</title>
        <authorList>
            <person name="Hu X."/>
            <person name="Yang B."/>
            <person name="Yan X."/>
            <person name="Lin L."/>
            <person name="Zhao H."/>
            <person name="Zhou F."/>
            <person name="Su B."/>
            <person name="Chen J."/>
            <person name="Rui Y."/>
            <person name="Wang Q."/>
            <person name="Zheng L."/>
        </authorList>
    </citation>
    <scope>NUCLEOTIDE SEQUENCE [LARGE SCALE GENOMIC DNA]</scope>
    <source>
        <strain evidence="8 9">NFYY 23406</strain>
    </source>
</reference>
<name>A0A4Y7XCL1_9GAMM</name>
<dbReference type="InterPro" id="IPR016633">
    <property type="entry name" value="EarP"/>
</dbReference>